<dbReference type="InterPro" id="IPR006027">
    <property type="entry name" value="NusB_RsmB_TIM44"/>
</dbReference>
<sequence length="458" mass="49105">MNQRSHQKCRKADPARRLAYTALLAVETHGSYANLALADQLRAARMTGRDAAFATELVDGTSRGTGTWDRIIAAASNRAPAKLQPGVRVVLRMAAHQILAMRVPTRAAVASSVDLAGQVIGERVTGLVNAVSRRISSHSLEEWATEIGGCDAVDVMALRTLHPTWIVKAFQNRLGADELEAALLADNEPSVPTLVVRPGLAEREELMPGTPTRYSPWGVVRPGNPSDVAAVREGRAGVQDEGSQLVILALLRAAEANGCFGQWLDLCAGPGGKSALLAGLASQHDTRLTAVELHEHRADLVAKALKTIPGDHRVITADGTRPPLPAQSFAAVLADVPCSGLGSLRRRPDARWRRTPTDVRELAQLQRRLLVSAVNLAQPGGVVGYVTCSPHRAETIDIIDFARATLPVDIIDAPALLPDIPNTAASGNSNAVQLWPHRHRTDAMFCALLRKRNEPETP</sequence>
<dbReference type="CDD" id="cd02440">
    <property type="entry name" value="AdoMet_MTases"/>
    <property type="match status" value="1"/>
</dbReference>
<keyword evidence="1 5" id="KW-0489">Methyltransferase</keyword>
<accession>A0ABX9IBN2</accession>
<dbReference type="EMBL" id="PCZS01000001">
    <property type="protein sequence ID" value="REB70692.1"/>
    <property type="molecule type" value="Genomic_DNA"/>
</dbReference>
<dbReference type="PANTHER" id="PTHR22807:SF53">
    <property type="entry name" value="RIBOSOMAL RNA SMALL SUBUNIT METHYLTRANSFERASE B-RELATED"/>
    <property type="match status" value="1"/>
</dbReference>
<evidence type="ECO:0000256" key="1">
    <source>
        <dbReference type="ARBA" id="ARBA00022603"/>
    </source>
</evidence>
<evidence type="ECO:0000313" key="8">
    <source>
        <dbReference type="Proteomes" id="UP000256324"/>
    </source>
</evidence>
<keyword evidence="3 5" id="KW-0949">S-adenosyl-L-methionine</keyword>
<dbReference type="Gene3D" id="3.40.50.150">
    <property type="entry name" value="Vaccinia Virus protein VP39"/>
    <property type="match status" value="1"/>
</dbReference>
<dbReference type="SUPFAM" id="SSF48013">
    <property type="entry name" value="NusB-like"/>
    <property type="match status" value="1"/>
</dbReference>
<dbReference type="Pfam" id="PF01189">
    <property type="entry name" value="Methyltr_RsmB-F"/>
    <property type="match status" value="1"/>
</dbReference>
<evidence type="ECO:0000256" key="2">
    <source>
        <dbReference type="ARBA" id="ARBA00022679"/>
    </source>
</evidence>
<dbReference type="InterPro" id="IPR035926">
    <property type="entry name" value="NusB-like_sf"/>
</dbReference>
<dbReference type="PROSITE" id="PS51686">
    <property type="entry name" value="SAM_MT_RSMB_NOP"/>
    <property type="match status" value="1"/>
</dbReference>
<feature type="active site" description="Nucleophile" evidence="5">
    <location>
        <position position="388"/>
    </location>
</feature>
<reference evidence="7 8" key="1">
    <citation type="submission" date="2017-09" db="EMBL/GenBank/DDBJ databases">
        <authorList>
            <person name="Bumgarner R.E."/>
        </authorList>
    </citation>
    <scope>NUCLEOTIDE SEQUENCE [LARGE SCALE GENOMIC DNA]</scope>
    <source>
        <strain evidence="7 8">T34998</strain>
    </source>
</reference>
<dbReference type="Gene3D" id="1.10.940.10">
    <property type="entry name" value="NusB-like"/>
    <property type="match status" value="1"/>
</dbReference>
<name>A0ABX9IBN2_9ACTN</name>
<feature type="binding site" evidence="5">
    <location>
        <position position="318"/>
    </location>
    <ligand>
        <name>S-adenosyl-L-methionine</name>
        <dbReference type="ChEBI" id="CHEBI:59789"/>
    </ligand>
</feature>
<evidence type="ECO:0000313" key="7">
    <source>
        <dbReference type="EMBL" id="REB70692.1"/>
    </source>
</evidence>
<feature type="domain" description="SAM-dependent MTase RsmB/NOP-type" evidence="6">
    <location>
        <begin position="155"/>
        <end position="452"/>
    </location>
</feature>
<evidence type="ECO:0000259" key="6">
    <source>
        <dbReference type="PROSITE" id="PS51686"/>
    </source>
</evidence>
<comment type="similarity">
    <text evidence="5">Belongs to the class I-like SAM-binding methyltransferase superfamily. RsmB/NOP family.</text>
</comment>
<proteinExistence type="inferred from homology"/>
<dbReference type="InterPro" id="IPR049560">
    <property type="entry name" value="MeTrfase_RsmB-F_NOP2_cat"/>
</dbReference>
<keyword evidence="8" id="KW-1185">Reference proteome</keyword>
<feature type="binding site" evidence="5">
    <location>
        <position position="335"/>
    </location>
    <ligand>
        <name>S-adenosyl-L-methionine</name>
        <dbReference type="ChEBI" id="CHEBI:59789"/>
    </ligand>
</feature>
<evidence type="ECO:0000256" key="4">
    <source>
        <dbReference type="ARBA" id="ARBA00022884"/>
    </source>
</evidence>
<dbReference type="RefSeq" id="WP_002548587.1">
    <property type="nucleotide sequence ID" value="NZ_JARJOC010000001.1"/>
</dbReference>
<dbReference type="PANTHER" id="PTHR22807">
    <property type="entry name" value="NOP2 YEAST -RELATED NOL1/NOP2/FMU SUN DOMAIN-CONTAINING"/>
    <property type="match status" value="1"/>
</dbReference>
<comment type="caution">
    <text evidence="7">The sequence shown here is derived from an EMBL/GenBank/DDBJ whole genome shotgun (WGS) entry which is preliminary data.</text>
</comment>
<dbReference type="InterPro" id="IPR001678">
    <property type="entry name" value="MeTrfase_RsmB-F_NOP2_dom"/>
</dbReference>
<dbReference type="Proteomes" id="UP000256324">
    <property type="component" value="Unassembled WGS sequence"/>
</dbReference>
<evidence type="ECO:0000256" key="3">
    <source>
        <dbReference type="ARBA" id="ARBA00022691"/>
    </source>
</evidence>
<evidence type="ECO:0000256" key="5">
    <source>
        <dbReference type="PROSITE-ProRule" id="PRU01023"/>
    </source>
</evidence>
<dbReference type="SUPFAM" id="SSF53335">
    <property type="entry name" value="S-adenosyl-L-methionine-dependent methyltransferases"/>
    <property type="match status" value="1"/>
</dbReference>
<dbReference type="InterPro" id="IPR029063">
    <property type="entry name" value="SAM-dependent_MTases_sf"/>
</dbReference>
<dbReference type="PRINTS" id="PR02008">
    <property type="entry name" value="RCMTFAMILY"/>
</dbReference>
<keyword evidence="4 5" id="KW-0694">RNA-binding</keyword>
<organism evidence="7 8">
    <name type="scientific">Cutibacterium namnetense</name>
    <dbReference type="NCBI Taxonomy" id="1574624"/>
    <lineage>
        <taxon>Bacteria</taxon>
        <taxon>Bacillati</taxon>
        <taxon>Actinomycetota</taxon>
        <taxon>Actinomycetes</taxon>
        <taxon>Propionibacteriales</taxon>
        <taxon>Propionibacteriaceae</taxon>
        <taxon>Cutibacterium</taxon>
    </lineage>
</organism>
<dbReference type="InterPro" id="IPR023267">
    <property type="entry name" value="RCMT"/>
</dbReference>
<keyword evidence="2 5" id="KW-0808">Transferase</keyword>
<gene>
    <name evidence="7" type="ORF">CP880_02740</name>
</gene>
<feature type="binding site" evidence="5">
    <location>
        <begin position="267"/>
        <end position="273"/>
    </location>
    <ligand>
        <name>S-adenosyl-L-methionine</name>
        <dbReference type="ChEBI" id="CHEBI:59789"/>
    </ligand>
</feature>
<protein>
    <submittedName>
        <fullName evidence="7">rRNA cytosine-C5-methylase</fullName>
    </submittedName>
</protein>
<feature type="binding site" evidence="5">
    <location>
        <position position="292"/>
    </location>
    <ligand>
        <name>S-adenosyl-L-methionine</name>
        <dbReference type="ChEBI" id="CHEBI:59789"/>
    </ligand>
</feature>
<dbReference type="Pfam" id="PF01029">
    <property type="entry name" value="NusB"/>
    <property type="match status" value="1"/>
</dbReference>